<reference evidence="1 2" key="1">
    <citation type="journal article" date="2019" name="Genome Biol. Evol.">
        <title>Insights into the evolution of the New World diploid cottons (Gossypium, subgenus Houzingenia) based on genome sequencing.</title>
        <authorList>
            <person name="Grover C.E."/>
            <person name="Arick M.A. 2nd"/>
            <person name="Thrash A."/>
            <person name="Conover J.L."/>
            <person name="Sanders W.S."/>
            <person name="Peterson D.G."/>
            <person name="Frelichowski J.E."/>
            <person name="Scheffler J.A."/>
            <person name="Scheffler B.E."/>
            <person name="Wendel J.F."/>
        </authorList>
    </citation>
    <scope>NUCLEOTIDE SEQUENCE [LARGE SCALE GENOMIC DNA]</scope>
    <source>
        <strain evidence="1">27</strain>
        <tissue evidence="1">Leaf</tissue>
    </source>
</reference>
<dbReference type="AlphaFoldDB" id="A0A7J8RXU1"/>
<sequence length="132" mass="15339">MNVILRSENSSMHLVRILGESKNLAHKGAIVTFHVQYINIWNHRYDFIPNREPIIARELAYGPKYRPWFRRHGKPYLLSKEAGPSFAPMQEEAPMAAPPLGQYGSTYSGSFTKPTIHKHHILHHIFLFLHRL</sequence>
<gene>
    <name evidence="1" type="ORF">Godav_027974</name>
</gene>
<organism evidence="1 2">
    <name type="scientific">Gossypium davidsonii</name>
    <name type="common">Davidson's cotton</name>
    <name type="synonym">Gossypium klotzschianum subsp. davidsonii</name>
    <dbReference type="NCBI Taxonomy" id="34287"/>
    <lineage>
        <taxon>Eukaryota</taxon>
        <taxon>Viridiplantae</taxon>
        <taxon>Streptophyta</taxon>
        <taxon>Embryophyta</taxon>
        <taxon>Tracheophyta</taxon>
        <taxon>Spermatophyta</taxon>
        <taxon>Magnoliopsida</taxon>
        <taxon>eudicotyledons</taxon>
        <taxon>Gunneridae</taxon>
        <taxon>Pentapetalae</taxon>
        <taxon>rosids</taxon>
        <taxon>malvids</taxon>
        <taxon>Malvales</taxon>
        <taxon>Malvaceae</taxon>
        <taxon>Malvoideae</taxon>
        <taxon>Gossypium</taxon>
    </lineage>
</organism>
<name>A0A7J8RXU1_GOSDV</name>
<comment type="caution">
    <text evidence="1">The sequence shown here is derived from an EMBL/GenBank/DDBJ whole genome shotgun (WGS) entry which is preliminary data.</text>
</comment>
<evidence type="ECO:0000313" key="1">
    <source>
        <dbReference type="EMBL" id="MBA0618661.1"/>
    </source>
</evidence>
<protein>
    <submittedName>
        <fullName evidence="1">Uncharacterized protein</fullName>
    </submittedName>
</protein>
<keyword evidence="2" id="KW-1185">Reference proteome</keyword>
<evidence type="ECO:0000313" key="2">
    <source>
        <dbReference type="Proteomes" id="UP000593561"/>
    </source>
</evidence>
<accession>A0A7J8RXU1</accession>
<proteinExistence type="predicted"/>
<dbReference type="Proteomes" id="UP000593561">
    <property type="component" value="Unassembled WGS sequence"/>
</dbReference>
<dbReference type="EMBL" id="JABFAC010000007">
    <property type="protein sequence ID" value="MBA0618661.1"/>
    <property type="molecule type" value="Genomic_DNA"/>
</dbReference>